<feature type="disulfide bond" evidence="14">
    <location>
        <begin position="979"/>
        <end position="991"/>
    </location>
</feature>
<evidence type="ECO:0000313" key="23">
    <source>
        <dbReference type="Proteomes" id="UP000009046"/>
    </source>
</evidence>
<dbReference type="GO" id="GO:0009888">
    <property type="term" value="P:tissue development"/>
    <property type="evidence" value="ECO:0007669"/>
    <property type="project" value="TreeGrafter"/>
</dbReference>
<dbReference type="GO" id="GO:0048731">
    <property type="term" value="P:system development"/>
    <property type="evidence" value="ECO:0007669"/>
    <property type="project" value="UniProtKB-ARBA"/>
</dbReference>
<dbReference type="Pfam" id="PF00055">
    <property type="entry name" value="Laminin_N"/>
    <property type="match status" value="1"/>
</dbReference>
<evidence type="ECO:0000256" key="1">
    <source>
        <dbReference type="ARBA" id="ARBA00002418"/>
    </source>
</evidence>
<evidence type="ECO:0000313" key="21">
    <source>
        <dbReference type="EMBL" id="EEB18087.1"/>
    </source>
</evidence>
<dbReference type="InterPro" id="IPR000742">
    <property type="entry name" value="EGF"/>
</dbReference>
<keyword evidence="9 15" id="KW-0175">Coiled coil</keyword>
<dbReference type="STRING" id="121224.E0VXI1"/>
<dbReference type="SMART" id="SM00180">
    <property type="entry name" value="EGF_Lam"/>
    <property type="match status" value="10"/>
</dbReference>
<dbReference type="FunFam" id="2.60.120.260:FF:000018">
    <property type="entry name" value="Laminin subunit gamma 1"/>
    <property type="match status" value="1"/>
</dbReference>
<dbReference type="Pfam" id="PF00053">
    <property type="entry name" value="EGF_laminin"/>
    <property type="match status" value="10"/>
</dbReference>
<dbReference type="PROSITE" id="PS51117">
    <property type="entry name" value="LAMININ_NTER"/>
    <property type="match status" value="1"/>
</dbReference>
<feature type="coiled-coil region" evidence="15">
    <location>
        <begin position="1535"/>
        <end position="1599"/>
    </location>
</feature>
<feature type="domain" description="Laminin EGF-like" evidence="18">
    <location>
        <begin position="931"/>
        <end position="978"/>
    </location>
</feature>
<feature type="domain" description="Laminin EGF-like" evidence="18">
    <location>
        <begin position="822"/>
        <end position="876"/>
    </location>
</feature>
<dbReference type="GO" id="GO:0009887">
    <property type="term" value="P:animal organ morphogenesis"/>
    <property type="evidence" value="ECO:0007669"/>
    <property type="project" value="TreeGrafter"/>
</dbReference>
<dbReference type="SMART" id="SM00136">
    <property type="entry name" value="LamNT"/>
    <property type="match status" value="1"/>
</dbReference>
<reference evidence="21" key="2">
    <citation type="submission" date="2007-04" db="EMBL/GenBank/DDBJ databases">
        <title>The genome of the human body louse.</title>
        <authorList>
            <consortium name="The Human Body Louse Genome Consortium"/>
            <person name="Kirkness E."/>
            <person name="Walenz B."/>
            <person name="Hass B."/>
            <person name="Bruggner R."/>
            <person name="Strausberg R."/>
        </authorList>
    </citation>
    <scope>NUCLEOTIDE SEQUENCE</scope>
    <source>
        <strain evidence="21">USDA</strain>
    </source>
</reference>
<dbReference type="Pfam" id="PF00052">
    <property type="entry name" value="Laminin_B"/>
    <property type="match status" value="1"/>
</dbReference>
<keyword evidence="6" id="KW-0677">Repeat</keyword>
<feature type="domain" description="Laminin EGF-like" evidence="18">
    <location>
        <begin position="979"/>
        <end position="1024"/>
    </location>
</feature>
<feature type="coiled-coil region" evidence="15">
    <location>
        <begin position="1226"/>
        <end position="1305"/>
    </location>
</feature>
<evidence type="ECO:0000256" key="13">
    <source>
        <dbReference type="ARBA" id="ARBA00065619"/>
    </source>
</evidence>
<proteinExistence type="predicted"/>
<feature type="domain" description="Laminin EGF-like" evidence="18">
    <location>
        <begin position="717"/>
        <end position="765"/>
    </location>
</feature>
<dbReference type="GO" id="GO:0007155">
    <property type="term" value="P:cell adhesion"/>
    <property type="evidence" value="ECO:0007669"/>
    <property type="project" value="UniProtKB-KW"/>
</dbReference>
<evidence type="ECO:0000256" key="10">
    <source>
        <dbReference type="ARBA" id="ARBA00023157"/>
    </source>
</evidence>
<keyword evidence="11" id="KW-0325">Glycoprotein</keyword>
<keyword evidence="23" id="KW-1185">Reference proteome</keyword>
<dbReference type="FunFam" id="2.10.25.10:FF:000758">
    <property type="entry name" value="Laminin subunit gamma 1"/>
    <property type="match status" value="1"/>
</dbReference>
<dbReference type="InterPro" id="IPR050440">
    <property type="entry name" value="Laminin/Netrin_ECM"/>
</dbReference>
<dbReference type="PROSITE" id="PS51115">
    <property type="entry name" value="LAMININ_IVA"/>
    <property type="match status" value="1"/>
</dbReference>
<evidence type="ECO:0000259" key="20">
    <source>
        <dbReference type="PROSITE" id="PS51117"/>
    </source>
</evidence>
<comment type="subcellular location">
    <subcellularLocation>
        <location evidence="2">Secreted</location>
        <location evidence="2">Extracellular space</location>
        <location evidence="2">Extracellular matrix</location>
        <location evidence="2">Basement membrane</location>
    </subcellularLocation>
</comment>
<dbReference type="HOGENOM" id="CLU_002471_1_0_1"/>
<evidence type="ECO:0000256" key="9">
    <source>
        <dbReference type="ARBA" id="ARBA00023054"/>
    </source>
</evidence>
<name>E0VXI1_PEDHC</name>
<feature type="disulfide bond" evidence="14">
    <location>
        <begin position="407"/>
        <end position="416"/>
    </location>
</feature>
<accession>E0VXI1</accession>
<evidence type="ECO:0000256" key="17">
    <source>
        <dbReference type="SAM" id="SignalP"/>
    </source>
</evidence>
<protein>
    <submittedName>
        <fullName evidence="21 22">Laminin A chain, putative</fullName>
    </submittedName>
</protein>
<feature type="disulfide bond" evidence="14">
    <location>
        <begin position="457"/>
        <end position="466"/>
    </location>
</feature>
<evidence type="ECO:0000259" key="18">
    <source>
        <dbReference type="PROSITE" id="PS50027"/>
    </source>
</evidence>
<dbReference type="FunFam" id="2.10.25.10:FF:000174">
    <property type="entry name" value="Laminin subunit gamma-1"/>
    <property type="match status" value="1"/>
</dbReference>
<dbReference type="PANTHER" id="PTHR10574:SF435">
    <property type="entry name" value="LAMININ SUBUNIT GAMMA-1"/>
    <property type="match status" value="1"/>
</dbReference>
<evidence type="ECO:0000256" key="12">
    <source>
        <dbReference type="ARBA" id="ARBA00023292"/>
    </source>
</evidence>
<dbReference type="FunFam" id="2.10.25.10:FF:000090">
    <property type="entry name" value="laminin subunit alpha"/>
    <property type="match status" value="1"/>
</dbReference>
<feature type="disulfide bond" evidence="14">
    <location>
        <begin position="952"/>
        <end position="961"/>
    </location>
</feature>
<organism>
    <name type="scientific">Pediculus humanus subsp. corporis</name>
    <name type="common">Body louse</name>
    <dbReference type="NCBI Taxonomy" id="121224"/>
    <lineage>
        <taxon>Eukaryota</taxon>
        <taxon>Metazoa</taxon>
        <taxon>Ecdysozoa</taxon>
        <taxon>Arthropoda</taxon>
        <taxon>Hexapoda</taxon>
        <taxon>Insecta</taxon>
        <taxon>Pterygota</taxon>
        <taxon>Neoptera</taxon>
        <taxon>Paraneoptera</taxon>
        <taxon>Psocodea</taxon>
        <taxon>Troctomorpha</taxon>
        <taxon>Phthiraptera</taxon>
        <taxon>Anoplura</taxon>
        <taxon>Pediculidae</taxon>
        <taxon>Pediculus</taxon>
    </lineage>
</organism>
<feature type="region of interest" description="Disordered" evidence="16">
    <location>
        <begin position="1439"/>
        <end position="1466"/>
    </location>
</feature>
<feature type="signal peptide" evidence="17">
    <location>
        <begin position="1"/>
        <end position="21"/>
    </location>
</feature>
<dbReference type="EMBL" id="AAZO01006073">
    <property type="status" value="NOT_ANNOTATED_CDS"/>
    <property type="molecule type" value="Genomic_DNA"/>
</dbReference>
<dbReference type="PANTHER" id="PTHR10574">
    <property type="entry name" value="NETRIN/LAMININ-RELATED"/>
    <property type="match status" value="1"/>
</dbReference>
<feature type="coiled-coil region" evidence="15">
    <location>
        <begin position="1036"/>
        <end position="1082"/>
    </location>
</feature>
<gene>
    <name evidence="22" type="primary">8236347</name>
    <name evidence="21" type="ORF">Phum_PHUM500930</name>
</gene>
<comment type="function">
    <text evidence="1">Binding to cells via a high affinity receptor, laminin is thought to mediate the attachment, migration and organization of cells into tissues during embryonic development by interacting with other extracellular matrix components.</text>
</comment>
<evidence type="ECO:0000256" key="5">
    <source>
        <dbReference type="ARBA" id="ARBA00022729"/>
    </source>
</evidence>
<feature type="disulfide bond" evidence="14">
    <location>
        <begin position="933"/>
        <end position="950"/>
    </location>
</feature>
<feature type="disulfide bond" evidence="14">
    <location>
        <begin position="387"/>
        <end position="399"/>
    </location>
</feature>
<dbReference type="FunCoup" id="E0VXI1">
    <property type="interactions" value="103"/>
</dbReference>
<feature type="domain" description="Laminin N-terminal" evidence="20">
    <location>
        <begin position="35"/>
        <end position="274"/>
    </location>
</feature>
<dbReference type="GeneID" id="8236347"/>
<feature type="disulfide bond" evidence="14">
    <location>
        <begin position="931"/>
        <end position="943"/>
    </location>
</feature>
<feature type="domain" description="Laminin EGF-like" evidence="18">
    <location>
        <begin position="387"/>
        <end position="433"/>
    </location>
</feature>
<evidence type="ECO:0000256" key="2">
    <source>
        <dbReference type="ARBA" id="ARBA00004302"/>
    </source>
</evidence>
<dbReference type="GO" id="GO:0005604">
    <property type="term" value="C:basement membrane"/>
    <property type="evidence" value="ECO:0007669"/>
    <property type="project" value="UniProtKB-SubCell"/>
</dbReference>
<evidence type="ECO:0000256" key="3">
    <source>
        <dbReference type="ARBA" id="ARBA00022525"/>
    </source>
</evidence>
<dbReference type="Gene3D" id="2.60.120.260">
    <property type="entry name" value="Galactose-binding domain-like"/>
    <property type="match status" value="1"/>
</dbReference>
<dbReference type="Proteomes" id="UP000009046">
    <property type="component" value="Unassembled WGS sequence"/>
</dbReference>
<dbReference type="EnsemblMetazoa" id="PHUM500930-RA">
    <property type="protein sequence ID" value="PHUM500930-PA"/>
    <property type="gene ID" value="PHUM500930"/>
</dbReference>
<evidence type="ECO:0000256" key="7">
    <source>
        <dbReference type="ARBA" id="ARBA00022869"/>
    </source>
</evidence>
<dbReference type="FunFam" id="2.10.25.10:FF:000166">
    <property type="entry name" value="laminin subunit gamma-1"/>
    <property type="match status" value="1"/>
</dbReference>
<dbReference type="eggNOG" id="KOG1836">
    <property type="taxonomic scope" value="Eukaryota"/>
</dbReference>
<dbReference type="SMART" id="SM00281">
    <property type="entry name" value="LamB"/>
    <property type="match status" value="1"/>
</dbReference>
<dbReference type="SMART" id="SM00181">
    <property type="entry name" value="EGF"/>
    <property type="match status" value="4"/>
</dbReference>
<feature type="disulfide bond" evidence="14">
    <location>
        <begin position="846"/>
        <end position="855"/>
    </location>
</feature>
<dbReference type="EMBL" id="DS235832">
    <property type="protein sequence ID" value="EEB18087.1"/>
    <property type="molecule type" value="Genomic_DNA"/>
</dbReference>
<keyword evidence="3" id="KW-0964">Secreted</keyword>
<feature type="domain" description="Laminin EGF-like" evidence="18">
    <location>
        <begin position="877"/>
        <end position="930"/>
    </location>
</feature>
<dbReference type="OMA" id="QGCTACF"/>
<dbReference type="InParanoid" id="E0VXI1"/>
<keyword evidence="8" id="KW-0130">Cell adhesion</keyword>
<keyword evidence="4" id="KW-0272">Extracellular matrix</keyword>
<dbReference type="Gene3D" id="2.10.25.10">
    <property type="entry name" value="Laminin"/>
    <property type="match status" value="9"/>
</dbReference>
<dbReference type="FunFam" id="2.10.25.10:FF:000105">
    <property type="entry name" value="laminin subunit gamma-1"/>
    <property type="match status" value="1"/>
</dbReference>
<feature type="disulfide bond" evidence="14">
    <location>
        <begin position="735"/>
        <end position="744"/>
    </location>
</feature>
<dbReference type="CDD" id="cd00055">
    <property type="entry name" value="EGF_Lam"/>
    <property type="match status" value="8"/>
</dbReference>
<feature type="domain" description="Laminin IV type A" evidence="19">
    <location>
        <begin position="513"/>
        <end position="682"/>
    </location>
</feature>
<comment type="caution">
    <text evidence="14">Lacks conserved residue(s) required for the propagation of feature annotation.</text>
</comment>
<dbReference type="PROSITE" id="PS01248">
    <property type="entry name" value="EGF_LAM_1"/>
    <property type="match status" value="3"/>
</dbReference>
<keyword evidence="12 14" id="KW-0424">Laminin EGF-like domain</keyword>
<dbReference type="CTD" id="8236347"/>
<dbReference type="InterPro" id="IPR008211">
    <property type="entry name" value="Laminin_N"/>
</dbReference>
<dbReference type="VEuPathDB" id="VectorBase:PHUM500930"/>
<reference evidence="22" key="3">
    <citation type="submission" date="2020-05" db="UniProtKB">
        <authorList>
            <consortium name="EnsemblMetazoa"/>
        </authorList>
    </citation>
    <scope>IDENTIFICATION</scope>
    <source>
        <strain evidence="22">USDA</strain>
    </source>
</reference>
<dbReference type="InterPro" id="IPR000034">
    <property type="entry name" value="Laminin_IV"/>
</dbReference>
<feature type="chain" id="PRO_5011412730" evidence="17">
    <location>
        <begin position="22"/>
        <end position="1616"/>
    </location>
</feature>
<dbReference type="KEGG" id="phu:Phum_PHUM500930"/>
<dbReference type="InterPro" id="IPR002049">
    <property type="entry name" value="LE_dom"/>
</dbReference>
<evidence type="ECO:0000256" key="15">
    <source>
        <dbReference type="SAM" id="Coils"/>
    </source>
</evidence>
<dbReference type="CDD" id="cd06503">
    <property type="entry name" value="ATP-synt_Fo_b"/>
    <property type="match status" value="1"/>
</dbReference>
<dbReference type="PROSITE" id="PS50027">
    <property type="entry name" value="EGF_LAM_2"/>
    <property type="match status" value="7"/>
</dbReference>
<evidence type="ECO:0000256" key="6">
    <source>
        <dbReference type="ARBA" id="ARBA00022737"/>
    </source>
</evidence>
<keyword evidence="10 14" id="KW-1015">Disulfide bond</keyword>
<evidence type="ECO:0000256" key="14">
    <source>
        <dbReference type="PROSITE-ProRule" id="PRU00460"/>
    </source>
</evidence>
<feature type="domain" description="Laminin EGF-like" evidence="18">
    <location>
        <begin position="434"/>
        <end position="486"/>
    </location>
</feature>
<evidence type="ECO:0000256" key="11">
    <source>
        <dbReference type="ARBA" id="ARBA00023180"/>
    </source>
</evidence>
<dbReference type="PRINTS" id="PR00011">
    <property type="entry name" value="EGFLAMININ"/>
</dbReference>
<dbReference type="SUPFAM" id="SSF57196">
    <property type="entry name" value="EGF/Laminin"/>
    <property type="match status" value="9"/>
</dbReference>
<keyword evidence="5 17" id="KW-0732">Signal</keyword>
<feature type="disulfide bond" evidence="14">
    <location>
        <begin position="999"/>
        <end position="1008"/>
    </location>
</feature>
<evidence type="ECO:0000256" key="16">
    <source>
        <dbReference type="SAM" id="MobiDB-lite"/>
    </source>
</evidence>
<dbReference type="OrthoDB" id="430826at2759"/>
<evidence type="ECO:0000313" key="22">
    <source>
        <dbReference type="EnsemblMetazoa" id="PHUM500930-PA"/>
    </source>
</evidence>
<dbReference type="RefSeq" id="XP_002430825.1">
    <property type="nucleotide sequence ID" value="XM_002430780.1"/>
</dbReference>
<sequence>MFAFYACSFLFILLCLGFVSGQHNTTIPCYDHTGKAQRCVPEFGNAAFNVLVEATNTCGMNGPTNYCIQTESSQKYCGFCFPPGSQEGESHPPEYLTDFNNERNQTWWQSETMLEGIQYPNQVNLTLHLLKAYDITYVRLLFQSPRPESFVIYKRTTHDGPWIPYQYFSATCRDTYGLQQQVFARRGDETRAFCTSEYSDMTPLTGGSVPFSTLEGRPSAYNFDNSPELQEWVTATDIRITFDRLNTFGDELWKDPVVLKSYFYAVMDLAVGARCKCNGHAFECPLVGNGWERRCRCEHNTAGPDCNECLPFYNDAPWSRATKTDAHECRACNCNGYSNRCYFDKELYEQTGHGGHCIDCVGFRDGPNCERCKENYFQQEGGHCVACNCNEIGSRSRQCNKEGKCQCKPGVTGEKCDRCERNFYDFGPEGCKPCGCVVGGSLRNEPHCDPSTGTCLCKENVEGKRCQECKPGFFNLDVENEYGCTPCFCYGQSSVCKSTSGYSKVVIESSFARSNEKWSAADYSKHPAPVSYNGISQTIGVQSQGHEPIYFLAPQKFLGDQRASYNQDLEFKLRIGETNAAPTVEDVMLQGAGLSISQPIFGQNNPLPSAQVQNYKFRLHEHSDHGWQPRLSSRDFMSVLANLTAVKIRGTYFPQGVGFLDEVKLKTARRGAAGQPANWIETCTCPSGYIGQFCESCAHKYRHEPPNGGPFARCVPCNCNGHADSCEENTGRCICQHNTEGENCELCARGFYGNSLEGTADDCKPCPCPNKGACIQIGPGEDNIVCLECPLGYGGPRCDLCSDGYFGDPNGKFGEAQKCQPCDCNTNVDPNAVGNCNRTTGECLKCIYNTGGPQCDQCLPGFYGDALAIPKGDCKMCQCYRAGTMETDGGPPLCDQLTGQCHCKPHVQGVNCDVCEDGYFNIVSGEGCESCSCDPIGAINKTCDITTGQCMCREGIVGKRCDMCAPYHYGFSEEGCKPCDCDLIGSSDLQCDTSGQCPCLENVEGRRCDRCKENKYDRQRGCLNCEPCYNLVQDAANAHRVKLRELEKLLDDIANSPTVIDDADFEDKLREVQASVEALEKEAKYGIGGGNESVLSERLSEVSSRLQHVKEMIDEVNDYRMKADVTIEHGQSNVTLAREIVDRTREHLQQALEFVQADGFSALQRALERSDEFGQQNKQMSEISQEARHLANEHEKVAELIGQIAEKSENISTEAYQISKDAVKRQRNTTDELENFKSEIGRMEDRVNAIKAAAEDAQNSADQAQLEALGVYQEIYDLQLPEIKAEKLKEESEFLINSARKIKKEAEDLILDHTETWEELLKQIQESQFLLEQGEEQQNVANDLLANADVARNKAKEAVKLGEQTIKEAQDTFTILTDFEKKVEDSKDKAQEALAMVDDIVNMIDLAANKTREAEAALQGAEKNAQIARDVAKEAQSKYAEEASKEAHDIKREAEETKKKAGRLRDEADNLSGRVAVTESRLKKLEEKAELDEALTAEAKKKVGQTKISVNEASKQVQKALADVNDILGELQDLSDVDENSLNDLERRLDEAEEEVLDSKLDEMMQFLKEEKMSQSQLMGQYQDEVDRLREEVANIEKIAGSLPEGCFKRGINLEL</sequence>
<keyword evidence="7" id="KW-0084">Basement membrane</keyword>
<evidence type="ECO:0000259" key="19">
    <source>
        <dbReference type="PROSITE" id="PS51115"/>
    </source>
</evidence>
<reference evidence="21" key="1">
    <citation type="submission" date="2007-04" db="EMBL/GenBank/DDBJ databases">
        <title>Annotation of Pediculus humanus corporis strain USDA.</title>
        <authorList>
            <person name="Kirkness E."/>
            <person name="Hannick L."/>
            <person name="Hass B."/>
            <person name="Bruggner R."/>
            <person name="Lawson D."/>
            <person name="Bidwell S."/>
            <person name="Joardar V."/>
            <person name="Caler E."/>
            <person name="Walenz B."/>
            <person name="Inman J."/>
            <person name="Schobel S."/>
            <person name="Galinsky K."/>
            <person name="Amedeo P."/>
            <person name="Strausberg R."/>
        </authorList>
    </citation>
    <scope>NUCLEOTIDE SEQUENCE</scope>
    <source>
        <strain evidence="21">USDA</strain>
    </source>
</reference>
<dbReference type="FunFam" id="2.10.25.10:FF:000067">
    <property type="entry name" value="Laminin subunit gamma 1"/>
    <property type="match status" value="2"/>
</dbReference>
<feature type="disulfide bond" evidence="14">
    <location>
        <begin position="903"/>
        <end position="912"/>
    </location>
</feature>
<evidence type="ECO:0000256" key="8">
    <source>
        <dbReference type="ARBA" id="ARBA00022889"/>
    </source>
</evidence>
<evidence type="ECO:0000256" key="4">
    <source>
        <dbReference type="ARBA" id="ARBA00022530"/>
    </source>
</evidence>
<comment type="subunit">
    <text evidence="13">Laminin is a complex glycoprotein, consisting of three different polypeptide chains (alpha, beta, gamma), which are bound to each other by disulfide bonds into a cross-shaped molecule comprising one long and three short arms with globules at each end.</text>
</comment>